<comment type="caution">
    <text evidence="1">The sequence shown here is derived from an EMBL/GenBank/DDBJ whole genome shotgun (WGS) entry which is preliminary data.</text>
</comment>
<sequence length="181" mass="20999">MESVIAKRTPARDLLSVESKERVESEEKELESKEKQVGMHIGRIAYRLYFKARPYCDSEDEVALNVQNGCYIGDINHSVAFAKNFLPYVCLRNLSILSIWNILLLKHNGKSVAASILDCISQWNISKHQFIAGSFDGQYFNLSVPEYLNQHFAEEKDKTFFYDWDPMHKASLVDDHMRKKF</sequence>
<name>A0AAV6U9G7_9ARAC</name>
<accession>A0AAV6U9G7</accession>
<dbReference type="AlphaFoldDB" id="A0AAV6U9G7"/>
<organism evidence="1 2">
    <name type="scientific">Oedothorax gibbosus</name>
    <dbReference type="NCBI Taxonomy" id="931172"/>
    <lineage>
        <taxon>Eukaryota</taxon>
        <taxon>Metazoa</taxon>
        <taxon>Ecdysozoa</taxon>
        <taxon>Arthropoda</taxon>
        <taxon>Chelicerata</taxon>
        <taxon>Arachnida</taxon>
        <taxon>Araneae</taxon>
        <taxon>Araneomorphae</taxon>
        <taxon>Entelegynae</taxon>
        <taxon>Araneoidea</taxon>
        <taxon>Linyphiidae</taxon>
        <taxon>Erigoninae</taxon>
        <taxon>Oedothorax</taxon>
    </lineage>
</organism>
<protein>
    <submittedName>
        <fullName evidence="1">Uncharacterized protein</fullName>
    </submittedName>
</protein>
<proteinExistence type="predicted"/>
<dbReference type="EMBL" id="JAFNEN010000539">
    <property type="protein sequence ID" value="KAG8180982.1"/>
    <property type="molecule type" value="Genomic_DNA"/>
</dbReference>
<evidence type="ECO:0000313" key="2">
    <source>
        <dbReference type="Proteomes" id="UP000827092"/>
    </source>
</evidence>
<gene>
    <name evidence="1" type="ORF">JTE90_024730</name>
</gene>
<evidence type="ECO:0000313" key="1">
    <source>
        <dbReference type="EMBL" id="KAG8180982.1"/>
    </source>
</evidence>
<reference evidence="1 2" key="1">
    <citation type="journal article" date="2022" name="Nat. Ecol. Evol.">
        <title>A masculinizing supergene underlies an exaggerated male reproductive morph in a spider.</title>
        <authorList>
            <person name="Hendrickx F."/>
            <person name="De Corte Z."/>
            <person name="Sonet G."/>
            <person name="Van Belleghem S.M."/>
            <person name="Kostlbacher S."/>
            <person name="Vangestel C."/>
        </authorList>
    </citation>
    <scope>NUCLEOTIDE SEQUENCE [LARGE SCALE GENOMIC DNA]</scope>
    <source>
        <strain evidence="1">W744_W776</strain>
    </source>
</reference>
<keyword evidence="2" id="KW-1185">Reference proteome</keyword>
<dbReference type="Proteomes" id="UP000827092">
    <property type="component" value="Unassembled WGS sequence"/>
</dbReference>